<feature type="compositionally biased region" description="Polar residues" evidence="1">
    <location>
        <begin position="44"/>
        <end position="55"/>
    </location>
</feature>
<dbReference type="AlphaFoldDB" id="A0AAU9NG86"/>
<comment type="caution">
    <text evidence="3">The sequence shown here is derived from an EMBL/GenBank/DDBJ whole genome shotgun (WGS) entry which is preliminary data.</text>
</comment>
<feature type="region of interest" description="Disordered" evidence="1">
    <location>
        <begin position="1"/>
        <end position="125"/>
    </location>
</feature>
<keyword evidence="4" id="KW-1185">Reference proteome</keyword>
<dbReference type="PANTHER" id="PTHR35701">
    <property type="entry name" value="OS11G0148400 PROTEIN"/>
    <property type="match status" value="1"/>
</dbReference>
<feature type="region of interest" description="Disordered" evidence="1">
    <location>
        <begin position="142"/>
        <end position="175"/>
    </location>
</feature>
<organism evidence="3 4">
    <name type="scientific">Lactuca virosa</name>
    <dbReference type="NCBI Taxonomy" id="75947"/>
    <lineage>
        <taxon>Eukaryota</taxon>
        <taxon>Viridiplantae</taxon>
        <taxon>Streptophyta</taxon>
        <taxon>Embryophyta</taxon>
        <taxon>Tracheophyta</taxon>
        <taxon>Spermatophyta</taxon>
        <taxon>Magnoliopsida</taxon>
        <taxon>eudicotyledons</taxon>
        <taxon>Gunneridae</taxon>
        <taxon>Pentapetalae</taxon>
        <taxon>asterids</taxon>
        <taxon>campanulids</taxon>
        <taxon>Asterales</taxon>
        <taxon>Asteraceae</taxon>
        <taxon>Cichorioideae</taxon>
        <taxon>Cichorieae</taxon>
        <taxon>Lactucinae</taxon>
        <taxon>Lactuca</taxon>
    </lineage>
</organism>
<feature type="compositionally biased region" description="Polar residues" evidence="1">
    <location>
        <begin position="513"/>
        <end position="522"/>
    </location>
</feature>
<feature type="compositionally biased region" description="Polar residues" evidence="1">
    <location>
        <begin position="153"/>
        <end position="163"/>
    </location>
</feature>
<feature type="compositionally biased region" description="Acidic residues" evidence="1">
    <location>
        <begin position="1"/>
        <end position="10"/>
    </location>
</feature>
<feature type="region of interest" description="Disordered" evidence="1">
    <location>
        <begin position="246"/>
        <end position="297"/>
    </location>
</feature>
<evidence type="ECO:0000256" key="1">
    <source>
        <dbReference type="SAM" id="MobiDB-lite"/>
    </source>
</evidence>
<dbReference type="Proteomes" id="UP001157418">
    <property type="component" value="Unassembled WGS sequence"/>
</dbReference>
<gene>
    <name evidence="3" type="ORF">LVIROSA_LOCUS23148</name>
</gene>
<dbReference type="EMBL" id="CAKMRJ010004445">
    <property type="protein sequence ID" value="CAH1436794.1"/>
    <property type="molecule type" value="Genomic_DNA"/>
</dbReference>
<feature type="region of interest" description="Disordered" evidence="1">
    <location>
        <begin position="403"/>
        <end position="458"/>
    </location>
</feature>
<name>A0AAU9NG86_9ASTR</name>
<evidence type="ECO:0000259" key="2">
    <source>
        <dbReference type="Pfam" id="PF25999"/>
    </source>
</evidence>
<feature type="region of interest" description="Disordered" evidence="1">
    <location>
        <begin position="513"/>
        <end position="556"/>
    </location>
</feature>
<protein>
    <recommendedName>
        <fullName evidence="2">Synergin gamma C-terminal domain-containing protein</fullName>
    </recommendedName>
</protein>
<feature type="compositionally biased region" description="Acidic residues" evidence="1">
    <location>
        <begin position="523"/>
        <end position="542"/>
    </location>
</feature>
<feature type="compositionally biased region" description="Low complexity" evidence="1">
    <location>
        <begin position="105"/>
        <end position="125"/>
    </location>
</feature>
<feature type="compositionally biased region" description="Polar residues" evidence="1">
    <location>
        <begin position="403"/>
        <end position="423"/>
    </location>
</feature>
<evidence type="ECO:0000313" key="3">
    <source>
        <dbReference type="EMBL" id="CAH1436794.1"/>
    </source>
</evidence>
<feature type="domain" description="Synergin gamma C-terminal" evidence="2">
    <location>
        <begin position="698"/>
        <end position="872"/>
    </location>
</feature>
<feature type="region of interest" description="Disordered" evidence="1">
    <location>
        <begin position="357"/>
        <end position="389"/>
    </location>
</feature>
<dbReference type="InterPro" id="IPR059024">
    <property type="entry name" value="SYNRG_C"/>
</dbReference>
<dbReference type="PANTHER" id="PTHR35701:SF1">
    <property type="entry name" value="OS11G0148400 PROTEIN"/>
    <property type="match status" value="1"/>
</dbReference>
<proteinExistence type="predicted"/>
<feature type="compositionally biased region" description="Polar residues" evidence="1">
    <location>
        <begin position="15"/>
        <end position="30"/>
    </location>
</feature>
<reference evidence="3 4" key="1">
    <citation type="submission" date="2022-01" db="EMBL/GenBank/DDBJ databases">
        <authorList>
            <person name="Xiong W."/>
            <person name="Schranz E."/>
        </authorList>
    </citation>
    <scope>NUCLEOTIDE SEQUENCE [LARGE SCALE GENOMIC DNA]</scope>
</reference>
<dbReference type="Pfam" id="PF25999">
    <property type="entry name" value="SYNRG_C"/>
    <property type="match status" value="1"/>
</dbReference>
<sequence length="873" mass="96222">MADDDDDDSFGEFTFASNQPTPNSSSQIPATTGDDDDWGDFNFVGNNATDHNLNSPQPQPQIQTTPKWEKIKGALPLSLFGGEEEEEEEDKKPVMPVAGNDVKQSSFPGNSGFPSNNNNDKSNANLGINDLIADLYGPRQQQMATKAADNGNGLDSTARSSSVYKDPLSKSESLSSFSFHSVATKAADNGNGLNYTARNLAVSKDPFSKSESLSSFSFHSVGASGYHGSDDEGGWEFMDAYSESKLAQNGKDNKERSEKTVSPPSLQDGSHGPNDPLGTPNNGSHRPNDLFGAPNNGVFVESHVTDSGFNSKPITNIQNGFAADIKANSKDTTNELNSNPLGRSVDSFGEFEAAFMEQPSKKKEVSDDLFSFPNGLNDDSHKEKNNGFDFRQSPVAQNIVSSVSFSQTESNKSKNATVSQPSVEGNDDENVGKSEISFQEAGSKPQGSEPSPKNYKQPVPLSIFGIEEETEVDNSLNLEHELFKSSSSHGKHMRTLSSNLSINDILSDLYSQSEPISSNVVNNDDDDDDDDDDGDDIFDDGSWEFKDASSQSKPQNQNLSFKEKLNNFIDLYSNLKDELCFVARHHLHGLKKAQITATLAGEEMKVAALDKQIQEAFEKLHQKDIISTEVHEDDDVARVISLNQYIKTLHEPHFLIFDSEYNISRRLPLAESDLQTAIDLINHITRVLKIIKLAPKGEACNYVTQWFKVIQVCSQELKHATWIWNQSLQKNINHQILSQQQGKQFVNAIGEIYRVVVILGAAVKFYKPWILLNGVNLEGLYGLLAECDSLWSTSGLEEVISVDSLSESISHIRNLDEFSIVNLDEEESQCQLSLLSPRIVPEMKMVIWNGDAYFVTLANLWANLISPDPPKLT</sequence>
<evidence type="ECO:0000313" key="4">
    <source>
        <dbReference type="Proteomes" id="UP001157418"/>
    </source>
</evidence>
<accession>A0AAU9NG86</accession>